<dbReference type="RefSeq" id="WP_187656963.1">
    <property type="nucleotide sequence ID" value="NZ_JACSOD020000495.1"/>
</dbReference>
<dbReference type="PANTHER" id="PTHR48079:SF6">
    <property type="entry name" value="NAD(P)-BINDING DOMAIN-CONTAINING PROTEIN-RELATED"/>
    <property type="match status" value="1"/>
</dbReference>
<evidence type="ECO:0000313" key="2">
    <source>
        <dbReference type="Proteomes" id="UP000759529"/>
    </source>
</evidence>
<evidence type="ECO:0000313" key="1">
    <source>
        <dbReference type="EMBL" id="MBM6500026.1"/>
    </source>
</evidence>
<dbReference type="InterPro" id="IPR051783">
    <property type="entry name" value="NAD(P)-dependent_oxidoreduct"/>
</dbReference>
<dbReference type="PANTHER" id="PTHR48079">
    <property type="entry name" value="PROTEIN YEEZ"/>
    <property type="match status" value="1"/>
</dbReference>
<reference evidence="1 2" key="1">
    <citation type="submission" date="2021-02" db="EMBL/GenBank/DDBJ databases">
        <authorList>
            <person name="Jung H.S."/>
            <person name="Chun B.H."/>
            <person name="Jeon C.O."/>
        </authorList>
    </citation>
    <scope>NUCLEOTIDE SEQUENCE [LARGE SCALE GENOMIC DNA]</scope>
    <source>
        <strain evidence="1 2">LMG 25203</strain>
    </source>
</reference>
<dbReference type="InterPro" id="IPR036291">
    <property type="entry name" value="NAD(P)-bd_dom_sf"/>
</dbReference>
<proteinExistence type="predicted"/>
<organism evidence="1 2">
    <name type="scientific">Flavobacterium macrobrachii</name>
    <dbReference type="NCBI Taxonomy" id="591204"/>
    <lineage>
        <taxon>Bacteria</taxon>
        <taxon>Pseudomonadati</taxon>
        <taxon>Bacteroidota</taxon>
        <taxon>Flavobacteriia</taxon>
        <taxon>Flavobacteriales</taxon>
        <taxon>Flavobacteriaceae</taxon>
        <taxon>Flavobacterium</taxon>
    </lineage>
</organism>
<comment type="caution">
    <text evidence="1">The sequence shown here is derived from an EMBL/GenBank/DDBJ whole genome shotgun (WGS) entry which is preliminary data.</text>
</comment>
<dbReference type="Proteomes" id="UP000759529">
    <property type="component" value="Unassembled WGS sequence"/>
</dbReference>
<protein>
    <submittedName>
        <fullName evidence="1">NAD(P)H-binding protein</fullName>
    </submittedName>
</protein>
<gene>
    <name evidence="1" type="ORF">H9X54_012050</name>
</gene>
<name>A0ABS2CYL9_9FLAO</name>
<dbReference type="EMBL" id="JACSOD020000495">
    <property type="protein sequence ID" value="MBM6500026.1"/>
    <property type="molecule type" value="Genomic_DNA"/>
</dbReference>
<dbReference type="SUPFAM" id="SSF51735">
    <property type="entry name" value="NAD(P)-binding Rossmann-fold domains"/>
    <property type="match status" value="1"/>
</dbReference>
<dbReference type="Gene3D" id="3.40.50.720">
    <property type="entry name" value="NAD(P)-binding Rossmann-like Domain"/>
    <property type="match status" value="1"/>
</dbReference>
<sequence>MKQISILGCGWLGFPLAKSLLQKGFLVKGSTTTLEKMSVLENAGINAFQIALSEEEINGDIDSFLSHSQILIIDIPPKLRGNFNENFVAKIQNLIPFIEKSSVEKVIFVSSTSVYSDAISIDLITEMTIPNPDTESGKQLLEAEKVLQNNSNFTTTVIRFGGLIGEDRHPIKFLAGRENLENPDGPINLIHQLDCIGILEGILEKNCFGEIFNAVALFHPSRKVYYSKKAQELNLPLPKFDESKPSVGKTISSEKVSTVLGYEFQRPEL</sequence>
<accession>A0ABS2CYL9</accession>
<keyword evidence="2" id="KW-1185">Reference proteome</keyword>